<comment type="caution">
    <text evidence="4">The sequence shown here is derived from an EMBL/GenBank/DDBJ whole genome shotgun (WGS) entry which is preliminary data.</text>
</comment>
<dbReference type="SUPFAM" id="SSF52172">
    <property type="entry name" value="CheY-like"/>
    <property type="match status" value="1"/>
</dbReference>
<sequence length="131" mass="14800">MQSESKKALIADDNRVMLNIVRFNLERAGFAVSVARDGLEAWNLLQSGDFDLLITDYKMPKMNGETLCRRMREDASLRNVPVILLSARGLELDLDQLREQLGLYDVIFKPFSPSALMATVEACLKEKVHIS</sequence>
<keyword evidence="2" id="KW-0902">Two-component regulatory system</keyword>
<evidence type="ECO:0000256" key="2">
    <source>
        <dbReference type="ARBA" id="ARBA00023012"/>
    </source>
</evidence>
<reference evidence="4" key="1">
    <citation type="journal article" date="2014" name="Front. Microbiol.">
        <title>High frequency of phylogenetically diverse reductive dehalogenase-homologous genes in deep subseafloor sedimentary metagenomes.</title>
        <authorList>
            <person name="Kawai M."/>
            <person name="Futagami T."/>
            <person name="Toyoda A."/>
            <person name="Takaki Y."/>
            <person name="Nishi S."/>
            <person name="Hori S."/>
            <person name="Arai W."/>
            <person name="Tsubouchi T."/>
            <person name="Morono Y."/>
            <person name="Uchiyama I."/>
            <person name="Ito T."/>
            <person name="Fujiyama A."/>
            <person name="Inagaki F."/>
            <person name="Takami H."/>
        </authorList>
    </citation>
    <scope>NUCLEOTIDE SEQUENCE</scope>
    <source>
        <strain evidence="4">Expedition CK06-06</strain>
    </source>
</reference>
<dbReference type="PANTHER" id="PTHR44591">
    <property type="entry name" value="STRESS RESPONSE REGULATOR PROTEIN 1"/>
    <property type="match status" value="1"/>
</dbReference>
<evidence type="ECO:0000313" key="4">
    <source>
        <dbReference type="EMBL" id="GAG08969.1"/>
    </source>
</evidence>
<evidence type="ECO:0000256" key="1">
    <source>
        <dbReference type="ARBA" id="ARBA00022553"/>
    </source>
</evidence>
<protein>
    <recommendedName>
        <fullName evidence="3">Response regulatory domain-containing protein</fullName>
    </recommendedName>
</protein>
<dbReference type="SMART" id="SM00448">
    <property type="entry name" value="REC"/>
    <property type="match status" value="1"/>
</dbReference>
<accession>X0UT25</accession>
<name>X0UT25_9ZZZZ</name>
<dbReference type="CDD" id="cd17574">
    <property type="entry name" value="REC_OmpR"/>
    <property type="match status" value="1"/>
</dbReference>
<gene>
    <name evidence="4" type="ORF">S01H1_38931</name>
</gene>
<dbReference type="InterPro" id="IPR050595">
    <property type="entry name" value="Bact_response_regulator"/>
</dbReference>
<dbReference type="InterPro" id="IPR011006">
    <property type="entry name" value="CheY-like_superfamily"/>
</dbReference>
<keyword evidence="1" id="KW-0597">Phosphoprotein</keyword>
<evidence type="ECO:0000259" key="3">
    <source>
        <dbReference type="PROSITE" id="PS50110"/>
    </source>
</evidence>
<dbReference type="EMBL" id="BARS01024529">
    <property type="protein sequence ID" value="GAG08969.1"/>
    <property type="molecule type" value="Genomic_DNA"/>
</dbReference>
<dbReference type="Pfam" id="PF00072">
    <property type="entry name" value="Response_reg"/>
    <property type="match status" value="1"/>
</dbReference>
<organism evidence="4">
    <name type="scientific">marine sediment metagenome</name>
    <dbReference type="NCBI Taxonomy" id="412755"/>
    <lineage>
        <taxon>unclassified sequences</taxon>
        <taxon>metagenomes</taxon>
        <taxon>ecological metagenomes</taxon>
    </lineage>
</organism>
<proteinExistence type="predicted"/>
<dbReference type="PROSITE" id="PS50110">
    <property type="entry name" value="RESPONSE_REGULATORY"/>
    <property type="match status" value="1"/>
</dbReference>
<dbReference type="GO" id="GO:0000160">
    <property type="term" value="P:phosphorelay signal transduction system"/>
    <property type="evidence" value="ECO:0007669"/>
    <property type="project" value="UniProtKB-KW"/>
</dbReference>
<dbReference type="InterPro" id="IPR001789">
    <property type="entry name" value="Sig_transdc_resp-reg_receiver"/>
</dbReference>
<dbReference type="Gene3D" id="3.40.50.2300">
    <property type="match status" value="1"/>
</dbReference>
<dbReference type="AlphaFoldDB" id="X0UT25"/>
<feature type="domain" description="Response regulatory" evidence="3">
    <location>
        <begin position="7"/>
        <end position="124"/>
    </location>
</feature>
<dbReference type="PANTHER" id="PTHR44591:SF14">
    <property type="entry name" value="PROTEIN PILG"/>
    <property type="match status" value="1"/>
</dbReference>